<keyword evidence="5" id="KW-0472">Membrane</keyword>
<dbReference type="PANTHER" id="PTHR32217">
    <property type="entry name" value="LYMPHOCYTE ANTIGEN 6H"/>
    <property type="match status" value="1"/>
</dbReference>
<keyword evidence="3" id="KW-0336">GPI-anchor</keyword>
<keyword evidence="7" id="KW-0325">Glycoprotein</keyword>
<evidence type="ECO:0000256" key="7">
    <source>
        <dbReference type="ARBA" id="ARBA00023180"/>
    </source>
</evidence>
<keyword evidence="6" id="KW-1015">Disulfide bond</keyword>
<proteinExistence type="predicted"/>
<dbReference type="HOGENOM" id="CLU_106772_1_0_1"/>
<feature type="chain" id="PRO_5003456648" description="UPAR/Ly6 domain-containing protein" evidence="9">
    <location>
        <begin position="20"/>
        <end position="127"/>
    </location>
</feature>
<keyword evidence="4 9" id="KW-0732">Signal</keyword>
<comment type="subcellular location">
    <subcellularLocation>
        <location evidence="1">Cell membrane</location>
        <topology evidence="1">Lipid-anchor</topology>
        <topology evidence="1">GPI-anchor</topology>
    </subcellularLocation>
</comment>
<feature type="domain" description="UPAR/Ly6" evidence="10">
    <location>
        <begin position="23"/>
        <end position="117"/>
    </location>
</feature>
<evidence type="ECO:0000256" key="2">
    <source>
        <dbReference type="ARBA" id="ARBA00022475"/>
    </source>
</evidence>
<dbReference type="GO" id="GO:0005886">
    <property type="term" value="C:plasma membrane"/>
    <property type="evidence" value="ECO:0007669"/>
    <property type="project" value="UniProtKB-SubCell"/>
</dbReference>
<reference evidence="11 12" key="1">
    <citation type="submission" date="2009-06" db="EMBL/GenBank/DDBJ databases">
        <title>The Genome Sequence of Loxodonta africana (African elephant).</title>
        <authorList>
            <person name="Di Palma F."/>
            <person name="Heiman D."/>
            <person name="Young S."/>
            <person name="Johnson J."/>
            <person name="Lander E.S."/>
            <person name="Lindblad-Toh K."/>
        </authorList>
    </citation>
    <scope>NUCLEOTIDE SEQUENCE [LARGE SCALE GENOMIC DNA]</scope>
    <source>
        <strain evidence="11 12">Isolate ISIS603380</strain>
    </source>
</reference>
<dbReference type="PANTHER" id="PTHR32217:SF2">
    <property type="entry name" value="LYMPHOCYTE ANTIGEN 6L"/>
    <property type="match status" value="1"/>
</dbReference>
<evidence type="ECO:0000256" key="6">
    <source>
        <dbReference type="ARBA" id="ARBA00023157"/>
    </source>
</evidence>
<evidence type="ECO:0000259" key="10">
    <source>
        <dbReference type="SMART" id="SM00134"/>
    </source>
</evidence>
<dbReference type="Pfam" id="PF00021">
    <property type="entry name" value="UPAR_LY6"/>
    <property type="match status" value="1"/>
</dbReference>
<dbReference type="InterPro" id="IPR051445">
    <property type="entry name" value="LY6H/LY6L_nAChR_modulators"/>
</dbReference>
<evidence type="ECO:0000256" key="8">
    <source>
        <dbReference type="ARBA" id="ARBA00023288"/>
    </source>
</evidence>
<organism evidence="11 12">
    <name type="scientific">Loxodonta africana</name>
    <name type="common">African elephant</name>
    <dbReference type="NCBI Taxonomy" id="9785"/>
    <lineage>
        <taxon>Eukaryota</taxon>
        <taxon>Metazoa</taxon>
        <taxon>Chordata</taxon>
        <taxon>Craniata</taxon>
        <taxon>Vertebrata</taxon>
        <taxon>Euteleostomi</taxon>
        <taxon>Mammalia</taxon>
        <taxon>Eutheria</taxon>
        <taxon>Afrotheria</taxon>
        <taxon>Proboscidea</taxon>
        <taxon>Elephantidae</taxon>
        <taxon>Loxodonta</taxon>
    </lineage>
</organism>
<evidence type="ECO:0000256" key="9">
    <source>
        <dbReference type="SAM" id="SignalP"/>
    </source>
</evidence>
<dbReference type="SMART" id="SM00134">
    <property type="entry name" value="LU"/>
    <property type="match status" value="1"/>
</dbReference>
<evidence type="ECO:0000256" key="1">
    <source>
        <dbReference type="ARBA" id="ARBA00004609"/>
    </source>
</evidence>
<evidence type="ECO:0000256" key="5">
    <source>
        <dbReference type="ARBA" id="ARBA00023136"/>
    </source>
</evidence>
<evidence type="ECO:0000256" key="4">
    <source>
        <dbReference type="ARBA" id="ARBA00022729"/>
    </source>
</evidence>
<keyword evidence="2" id="KW-1003">Cell membrane</keyword>
<dbReference type="InParanoid" id="G3UDR6"/>
<dbReference type="SUPFAM" id="SSF57302">
    <property type="entry name" value="Snake toxin-like"/>
    <property type="match status" value="1"/>
</dbReference>
<dbReference type="Proteomes" id="UP000007646">
    <property type="component" value="Unassembled WGS sequence"/>
</dbReference>
<reference evidence="11" key="3">
    <citation type="submission" date="2025-09" db="UniProtKB">
        <authorList>
            <consortium name="Ensembl"/>
        </authorList>
    </citation>
    <scope>IDENTIFICATION</scope>
    <source>
        <strain evidence="11">Isolate ISIS603380</strain>
    </source>
</reference>
<keyword evidence="8" id="KW-0449">Lipoprotein</keyword>
<dbReference type="Ensembl" id="ENSLAFT00000034834.1">
    <property type="protein sequence ID" value="ENSLAFP00000025974.1"/>
    <property type="gene ID" value="ENSLAFG00000025851.1"/>
</dbReference>
<dbReference type="Gene3D" id="2.10.60.10">
    <property type="entry name" value="CD59"/>
    <property type="match status" value="1"/>
</dbReference>
<evidence type="ECO:0000313" key="12">
    <source>
        <dbReference type="Proteomes" id="UP000007646"/>
    </source>
</evidence>
<dbReference type="AlphaFoldDB" id="G3UDR6"/>
<evidence type="ECO:0000256" key="3">
    <source>
        <dbReference type="ARBA" id="ARBA00022622"/>
    </source>
</evidence>
<accession>G3UDR6</accession>
<dbReference type="InterPro" id="IPR045860">
    <property type="entry name" value="Snake_toxin-like_sf"/>
</dbReference>
<protein>
    <recommendedName>
        <fullName evidence="10">UPAR/Ly6 domain-containing protein</fullName>
    </recommendedName>
</protein>
<sequence length="127" mass="13683">MNLIHTLFSLPSLCPFGSSAEPLKCYQCLKANSSMDCKVATCTRQDLLCFYYQVDVRVGTTDKTEITKNCVPTCDMGFLAALSSYPMDSIVSIKAECCTTSLCNKAALVSGRGLLLSLGLGLLQALH</sequence>
<dbReference type="GO" id="GO:0098552">
    <property type="term" value="C:side of membrane"/>
    <property type="evidence" value="ECO:0007669"/>
    <property type="project" value="UniProtKB-KW"/>
</dbReference>
<dbReference type="eggNOG" id="ENOG502TF6J">
    <property type="taxonomic scope" value="Eukaryota"/>
</dbReference>
<keyword evidence="12" id="KW-1185">Reference proteome</keyword>
<dbReference type="CDD" id="cd23551">
    <property type="entry name" value="TFP_LU_ECD_Ly6L"/>
    <property type="match status" value="1"/>
</dbReference>
<reference evidence="11" key="2">
    <citation type="submission" date="2025-08" db="UniProtKB">
        <authorList>
            <consortium name="Ensembl"/>
        </authorList>
    </citation>
    <scope>IDENTIFICATION</scope>
    <source>
        <strain evidence="11">Isolate ISIS603380</strain>
    </source>
</reference>
<feature type="signal peptide" evidence="9">
    <location>
        <begin position="1"/>
        <end position="19"/>
    </location>
</feature>
<evidence type="ECO:0000313" key="11">
    <source>
        <dbReference type="Ensembl" id="ENSLAFP00000025974.1"/>
    </source>
</evidence>
<dbReference type="InterPro" id="IPR016054">
    <property type="entry name" value="LY6_UPA_recep-like"/>
</dbReference>
<name>G3UDR6_LOXAF</name>